<evidence type="ECO:0000256" key="7">
    <source>
        <dbReference type="ARBA" id="ARBA00022723"/>
    </source>
</evidence>
<evidence type="ECO:0000256" key="1">
    <source>
        <dbReference type="ARBA" id="ARBA00001970"/>
    </source>
</evidence>
<evidence type="ECO:0000256" key="11">
    <source>
        <dbReference type="ARBA" id="ARBA00023136"/>
    </source>
</evidence>
<keyword evidence="9 13" id="KW-1133">Transmembrane helix</keyword>
<comment type="similarity">
    <text evidence="12">Belongs to the cytochrome b561 family.</text>
</comment>
<organism evidence="15 16">
    <name type="scientific">Acidithiobacillus ferrooxidans</name>
    <name type="common">Thiobacillus ferrooxidans</name>
    <dbReference type="NCBI Taxonomy" id="920"/>
    <lineage>
        <taxon>Bacteria</taxon>
        <taxon>Pseudomonadati</taxon>
        <taxon>Pseudomonadota</taxon>
        <taxon>Acidithiobacillia</taxon>
        <taxon>Acidithiobacillales</taxon>
        <taxon>Acidithiobacillaceae</taxon>
        <taxon>Acidithiobacillus</taxon>
    </lineage>
</organism>
<dbReference type="Gene3D" id="1.20.950.20">
    <property type="entry name" value="Transmembrane di-heme cytochromes, Chain C"/>
    <property type="match status" value="1"/>
</dbReference>
<comment type="subcellular location">
    <subcellularLocation>
        <location evidence="2">Cell membrane</location>
        <topology evidence="2">Multi-pass membrane protein</topology>
    </subcellularLocation>
</comment>
<evidence type="ECO:0000256" key="10">
    <source>
        <dbReference type="ARBA" id="ARBA00023004"/>
    </source>
</evidence>
<accession>A0A2W1KL81</accession>
<dbReference type="OMA" id="FASAHIW"/>
<keyword evidence="5" id="KW-0349">Heme</keyword>
<feature type="transmembrane region" description="Helical" evidence="13">
    <location>
        <begin position="158"/>
        <end position="181"/>
    </location>
</feature>
<evidence type="ECO:0000313" key="15">
    <source>
        <dbReference type="EMBL" id="PZD80067.1"/>
    </source>
</evidence>
<evidence type="ECO:0000256" key="8">
    <source>
        <dbReference type="ARBA" id="ARBA00022982"/>
    </source>
</evidence>
<dbReference type="InterPro" id="IPR016174">
    <property type="entry name" value="Di-haem_cyt_TM"/>
</dbReference>
<protein>
    <submittedName>
        <fullName evidence="15">Cytochrome b</fullName>
    </submittedName>
</protein>
<sequence length="196" mass="22165">MNENAALLNKEAPDSGGDLPVRYDRTTIILHWLTVVLVVVLFALAEIWDFLEHGAPLRKEFQSLHISLGILLTVVLIIRLGWRTTRGTRMPAATNLQERLAKGMQHVLYLLLAVQVALGFLLRWAQAESFTFFGLLSLQFATVKNRVLEHTFGNFHNIIAWTIIILAGLHAAAALMHHYILKDDTLERILPRKTGR</sequence>
<keyword evidence="10" id="KW-0408">Iron</keyword>
<evidence type="ECO:0000256" key="2">
    <source>
        <dbReference type="ARBA" id="ARBA00004651"/>
    </source>
</evidence>
<comment type="cofactor">
    <cofactor evidence="1">
        <name>heme b</name>
        <dbReference type="ChEBI" id="CHEBI:60344"/>
    </cofactor>
</comment>
<keyword evidence="8" id="KW-0249">Electron transport</keyword>
<dbReference type="GO" id="GO:0046872">
    <property type="term" value="F:metal ion binding"/>
    <property type="evidence" value="ECO:0007669"/>
    <property type="project" value="UniProtKB-KW"/>
</dbReference>
<evidence type="ECO:0000256" key="3">
    <source>
        <dbReference type="ARBA" id="ARBA00022448"/>
    </source>
</evidence>
<keyword evidence="3" id="KW-0813">Transport</keyword>
<dbReference type="OrthoDB" id="8589936at2"/>
<keyword evidence="4" id="KW-1003">Cell membrane</keyword>
<name>A0A2W1KL81_ACIFR</name>
<evidence type="ECO:0000256" key="9">
    <source>
        <dbReference type="ARBA" id="ARBA00022989"/>
    </source>
</evidence>
<evidence type="ECO:0000259" key="14">
    <source>
        <dbReference type="Pfam" id="PF01292"/>
    </source>
</evidence>
<feature type="domain" description="Cytochrome b561 bacterial/Ni-hydrogenase" evidence="14">
    <location>
        <begin position="22"/>
        <end position="191"/>
    </location>
</feature>
<evidence type="ECO:0000256" key="12">
    <source>
        <dbReference type="ARBA" id="ARBA00037975"/>
    </source>
</evidence>
<dbReference type="Proteomes" id="UP000248886">
    <property type="component" value="Unassembled WGS sequence"/>
</dbReference>
<keyword evidence="11 13" id="KW-0472">Membrane</keyword>
<comment type="caution">
    <text evidence="15">The sequence shown here is derived from an EMBL/GenBank/DDBJ whole genome shotgun (WGS) entry which is preliminary data.</text>
</comment>
<dbReference type="InterPro" id="IPR011577">
    <property type="entry name" value="Cyt_b561_bac/Ni-Hgenase"/>
</dbReference>
<feature type="transmembrane region" description="Helical" evidence="13">
    <location>
        <begin position="107"/>
        <end position="125"/>
    </location>
</feature>
<reference evidence="15 16" key="1">
    <citation type="submission" date="2018-06" db="EMBL/GenBank/DDBJ databases">
        <title>Draft sequence of Acidithiobacillus ferrooxidans CCM 4253.</title>
        <authorList>
            <person name="Moya-Beltran A."/>
            <person name="Castro M."/>
            <person name="Covarrubias P.C."/>
            <person name="Issotta F."/>
            <person name="Janiczek O."/>
            <person name="Mandl M."/>
            <person name="Kucera J."/>
            <person name="Quatrini R."/>
        </authorList>
    </citation>
    <scope>NUCLEOTIDE SEQUENCE [LARGE SCALE GENOMIC DNA]</scope>
    <source>
        <strain evidence="15 16">CCM 4253</strain>
    </source>
</reference>
<dbReference type="AlphaFoldDB" id="A0A2W1KL81"/>
<dbReference type="PANTHER" id="PTHR30529:SF3">
    <property type="entry name" value="CYTOCHROME B561 HOMOLOG 1"/>
    <property type="match status" value="1"/>
</dbReference>
<dbReference type="EMBL" id="QKQP01000011">
    <property type="protein sequence ID" value="PZD80067.1"/>
    <property type="molecule type" value="Genomic_DNA"/>
</dbReference>
<evidence type="ECO:0000256" key="4">
    <source>
        <dbReference type="ARBA" id="ARBA00022475"/>
    </source>
</evidence>
<dbReference type="PANTHER" id="PTHR30529">
    <property type="entry name" value="CYTOCHROME B561"/>
    <property type="match status" value="1"/>
</dbReference>
<dbReference type="GO" id="GO:0020037">
    <property type="term" value="F:heme binding"/>
    <property type="evidence" value="ECO:0007669"/>
    <property type="project" value="TreeGrafter"/>
</dbReference>
<dbReference type="RefSeq" id="WP_012537125.1">
    <property type="nucleotide sequence ID" value="NZ_AP025160.1"/>
</dbReference>
<dbReference type="InterPro" id="IPR052168">
    <property type="entry name" value="Cytochrome_b561_oxidase"/>
</dbReference>
<keyword evidence="7" id="KW-0479">Metal-binding</keyword>
<evidence type="ECO:0000256" key="13">
    <source>
        <dbReference type="SAM" id="Phobius"/>
    </source>
</evidence>
<dbReference type="SUPFAM" id="SSF81342">
    <property type="entry name" value="Transmembrane di-heme cytochromes"/>
    <property type="match status" value="1"/>
</dbReference>
<keyword evidence="6 13" id="KW-0812">Transmembrane</keyword>
<dbReference type="GeneID" id="65281425"/>
<gene>
    <name evidence="15" type="ORF">DN052_14225</name>
</gene>
<feature type="transmembrane region" description="Helical" evidence="13">
    <location>
        <begin position="63"/>
        <end position="82"/>
    </location>
</feature>
<dbReference type="Pfam" id="PF01292">
    <property type="entry name" value="Ni_hydr_CYTB"/>
    <property type="match status" value="1"/>
</dbReference>
<evidence type="ECO:0000313" key="16">
    <source>
        <dbReference type="Proteomes" id="UP000248886"/>
    </source>
</evidence>
<dbReference type="GO" id="GO:0005886">
    <property type="term" value="C:plasma membrane"/>
    <property type="evidence" value="ECO:0007669"/>
    <property type="project" value="UniProtKB-SubCell"/>
</dbReference>
<dbReference type="GO" id="GO:0022904">
    <property type="term" value="P:respiratory electron transport chain"/>
    <property type="evidence" value="ECO:0007669"/>
    <property type="project" value="InterPro"/>
</dbReference>
<dbReference type="GO" id="GO:0009055">
    <property type="term" value="F:electron transfer activity"/>
    <property type="evidence" value="ECO:0007669"/>
    <property type="project" value="InterPro"/>
</dbReference>
<feature type="transmembrane region" description="Helical" evidence="13">
    <location>
        <begin position="29"/>
        <end position="51"/>
    </location>
</feature>
<evidence type="ECO:0000256" key="6">
    <source>
        <dbReference type="ARBA" id="ARBA00022692"/>
    </source>
</evidence>
<proteinExistence type="inferred from homology"/>
<evidence type="ECO:0000256" key="5">
    <source>
        <dbReference type="ARBA" id="ARBA00022617"/>
    </source>
</evidence>